<dbReference type="SUPFAM" id="SSF50494">
    <property type="entry name" value="Trypsin-like serine proteases"/>
    <property type="match status" value="1"/>
</dbReference>
<dbReference type="SMART" id="SM00020">
    <property type="entry name" value="Tryp_SPc"/>
    <property type="match status" value="1"/>
</dbReference>
<accession>A0A061QWF7</accession>
<dbReference type="PRINTS" id="PR00722">
    <property type="entry name" value="CHYMOTRYPSIN"/>
</dbReference>
<comment type="subcellular location">
    <subcellularLocation>
        <location evidence="1">Secreted</location>
    </subcellularLocation>
</comment>
<proteinExistence type="inferred from homology"/>
<evidence type="ECO:0000256" key="5">
    <source>
        <dbReference type="ARBA" id="ARBA00023157"/>
    </source>
</evidence>
<dbReference type="InterPro" id="IPR001254">
    <property type="entry name" value="Trypsin_dom"/>
</dbReference>
<keyword evidence="5" id="KW-1015">Disulfide bond</keyword>
<gene>
    <name evidence="10" type="primary">KLK13</name>
    <name evidence="10" type="ORF">TSPGSL018_22252</name>
</gene>
<dbReference type="Gene3D" id="2.40.10.10">
    <property type="entry name" value="Trypsin-like serine proteases"/>
    <property type="match status" value="1"/>
</dbReference>
<dbReference type="GO" id="GO:0004252">
    <property type="term" value="F:serine-type endopeptidase activity"/>
    <property type="evidence" value="ECO:0007669"/>
    <property type="project" value="InterPro"/>
</dbReference>
<dbReference type="InterPro" id="IPR018114">
    <property type="entry name" value="TRYPSIN_HIS"/>
</dbReference>
<dbReference type="PROSITE" id="PS00134">
    <property type="entry name" value="TRYPSIN_HIS"/>
    <property type="match status" value="1"/>
</dbReference>
<evidence type="ECO:0000256" key="7">
    <source>
        <dbReference type="RuleBase" id="RU363034"/>
    </source>
</evidence>
<keyword evidence="3" id="KW-0964">Secreted</keyword>
<reference evidence="10" key="1">
    <citation type="submission" date="2014-05" db="EMBL/GenBank/DDBJ databases">
        <title>The transcriptome of the halophilic microalga Tetraselmis sp. GSL018 isolated from the Great Salt Lake, Utah.</title>
        <authorList>
            <person name="Jinkerson R.E."/>
            <person name="D'Adamo S."/>
            <person name="Posewitz M.C."/>
        </authorList>
    </citation>
    <scope>NUCLEOTIDE SEQUENCE</scope>
    <source>
        <strain evidence="10">GSL018</strain>
    </source>
</reference>
<dbReference type="InterPro" id="IPR001314">
    <property type="entry name" value="Peptidase_S1A"/>
</dbReference>
<organism evidence="10">
    <name type="scientific">Tetraselmis sp. GSL018</name>
    <dbReference type="NCBI Taxonomy" id="582737"/>
    <lineage>
        <taxon>Eukaryota</taxon>
        <taxon>Viridiplantae</taxon>
        <taxon>Chlorophyta</taxon>
        <taxon>core chlorophytes</taxon>
        <taxon>Chlorodendrophyceae</taxon>
        <taxon>Chlorodendrales</taxon>
        <taxon>Chlorodendraceae</taxon>
        <taxon>Tetraselmis</taxon>
    </lineage>
</organism>
<keyword evidence="8" id="KW-1133">Transmembrane helix</keyword>
<dbReference type="PANTHER" id="PTHR24276">
    <property type="entry name" value="POLYSERASE-RELATED"/>
    <property type="match status" value="1"/>
</dbReference>
<keyword evidence="4" id="KW-0732">Signal</keyword>
<dbReference type="InterPro" id="IPR033116">
    <property type="entry name" value="TRYPSIN_SER"/>
</dbReference>
<name>A0A061QWF7_9CHLO</name>
<evidence type="ECO:0000313" key="10">
    <source>
        <dbReference type="EMBL" id="JAC62809.1"/>
    </source>
</evidence>
<evidence type="ECO:0000256" key="8">
    <source>
        <dbReference type="SAM" id="Phobius"/>
    </source>
</evidence>
<dbReference type="FunFam" id="2.40.10.10:FF:000054">
    <property type="entry name" value="Complement C1r subcomponent"/>
    <property type="match status" value="1"/>
</dbReference>
<dbReference type="InterPro" id="IPR043504">
    <property type="entry name" value="Peptidase_S1_PA_chymotrypsin"/>
</dbReference>
<comment type="similarity">
    <text evidence="2">Belongs to the peptidase S1 family.</text>
</comment>
<evidence type="ECO:0000256" key="2">
    <source>
        <dbReference type="ARBA" id="ARBA00007664"/>
    </source>
</evidence>
<dbReference type="PANTHER" id="PTHR24276:SF98">
    <property type="entry name" value="FI18310P1-RELATED"/>
    <property type="match status" value="1"/>
</dbReference>
<evidence type="ECO:0000256" key="4">
    <source>
        <dbReference type="ARBA" id="ARBA00022729"/>
    </source>
</evidence>
<dbReference type="Pfam" id="PF00089">
    <property type="entry name" value="Trypsin"/>
    <property type="match status" value="1"/>
</dbReference>
<keyword evidence="8" id="KW-0812">Transmembrane</keyword>
<keyword evidence="6" id="KW-0325">Glycoprotein</keyword>
<evidence type="ECO:0000259" key="9">
    <source>
        <dbReference type="PROSITE" id="PS50240"/>
    </source>
</evidence>
<dbReference type="GO" id="GO:0006508">
    <property type="term" value="P:proteolysis"/>
    <property type="evidence" value="ECO:0007669"/>
    <property type="project" value="UniProtKB-KW"/>
</dbReference>
<dbReference type="PROSITE" id="PS50240">
    <property type="entry name" value="TRYPSIN_DOM"/>
    <property type="match status" value="1"/>
</dbReference>
<keyword evidence="7" id="KW-0378">Hydrolase</keyword>
<dbReference type="InterPro" id="IPR009003">
    <property type="entry name" value="Peptidase_S1_PA"/>
</dbReference>
<feature type="transmembrane region" description="Helical" evidence="8">
    <location>
        <begin position="12"/>
        <end position="32"/>
    </location>
</feature>
<keyword evidence="8" id="KW-0472">Membrane</keyword>
<sequence>MNIVFSKSDLKVIIVIVIFLYCPGTVAALRTLGHRGPVPRVVGGDQVDQSRYPYFVTLLEDKEAESFHSSSTENRESSSSRKSLACGGTLLAPDVVLTAAHCSVADTAEWGRGLEAQGRSFQRRAIVEKQIHPNFERSYYDWDIALFKLKEPFYDVPTLSFFNQSRPKDLVGFTFTVLGRGSTDHYLKFIPLWLSSDGQSDNFKKPIHEVNIKEVSIDSCRKAYNNAPLYTVITDNMLCARGPGADSCTGDSGGPLLIKGADVKEDILVGIVSWGNECGSPKYPGVYHRVSYSLRWITETFEKLTQSEVSPVFPLDSDSG</sequence>
<evidence type="ECO:0000256" key="6">
    <source>
        <dbReference type="ARBA" id="ARBA00023180"/>
    </source>
</evidence>
<evidence type="ECO:0000256" key="1">
    <source>
        <dbReference type="ARBA" id="ARBA00004613"/>
    </source>
</evidence>
<dbReference type="EMBL" id="GBEZ01024147">
    <property type="protein sequence ID" value="JAC62809.1"/>
    <property type="molecule type" value="Transcribed_RNA"/>
</dbReference>
<dbReference type="InterPro" id="IPR050430">
    <property type="entry name" value="Peptidase_S1"/>
</dbReference>
<keyword evidence="7" id="KW-0720">Serine protease</keyword>
<evidence type="ECO:0000256" key="3">
    <source>
        <dbReference type="ARBA" id="ARBA00022525"/>
    </source>
</evidence>
<dbReference type="AlphaFoldDB" id="A0A061QWF7"/>
<dbReference type="CDD" id="cd00190">
    <property type="entry name" value="Tryp_SPc"/>
    <property type="match status" value="1"/>
</dbReference>
<keyword evidence="7" id="KW-0645">Protease</keyword>
<dbReference type="GO" id="GO:0005576">
    <property type="term" value="C:extracellular region"/>
    <property type="evidence" value="ECO:0007669"/>
    <property type="project" value="UniProtKB-SubCell"/>
</dbReference>
<dbReference type="PROSITE" id="PS00135">
    <property type="entry name" value="TRYPSIN_SER"/>
    <property type="match status" value="1"/>
</dbReference>
<protein>
    <submittedName>
        <fullName evidence="10">Kallikrein 13</fullName>
    </submittedName>
</protein>
<feature type="domain" description="Peptidase S1" evidence="9">
    <location>
        <begin position="41"/>
        <end position="302"/>
    </location>
</feature>